<dbReference type="Proteomes" id="UP000054270">
    <property type="component" value="Unassembled WGS sequence"/>
</dbReference>
<protein>
    <recommendedName>
        <fullName evidence="3">AMP-dependent synthetase/ligase domain-containing protein</fullName>
    </recommendedName>
</protein>
<organism evidence="1 2">
    <name type="scientific">Hypholoma sublateritium (strain FD-334 SS-4)</name>
    <dbReference type="NCBI Taxonomy" id="945553"/>
    <lineage>
        <taxon>Eukaryota</taxon>
        <taxon>Fungi</taxon>
        <taxon>Dikarya</taxon>
        <taxon>Basidiomycota</taxon>
        <taxon>Agaricomycotina</taxon>
        <taxon>Agaricomycetes</taxon>
        <taxon>Agaricomycetidae</taxon>
        <taxon>Agaricales</taxon>
        <taxon>Agaricineae</taxon>
        <taxon>Strophariaceae</taxon>
        <taxon>Hypholoma</taxon>
    </lineage>
</organism>
<accession>A0A0D2L4P1</accession>
<dbReference type="SUPFAM" id="SSF56801">
    <property type="entry name" value="Acetyl-CoA synthetase-like"/>
    <property type="match status" value="1"/>
</dbReference>
<sequence length="105" mass="11542">MTTAQSKLVYPPLDYSVTLADAVDFHIKHNPSAPIYTFAEEGKSGITDISFLEFGRATHRVAHYIRPARDGPDRETIAFVALTDSLLYQAVTLGIVRAGHIVRNG</sequence>
<evidence type="ECO:0000313" key="1">
    <source>
        <dbReference type="EMBL" id="KJA21797.1"/>
    </source>
</evidence>
<dbReference type="Gene3D" id="3.40.50.12780">
    <property type="entry name" value="N-terminal domain of ligase-like"/>
    <property type="match status" value="1"/>
</dbReference>
<keyword evidence="2" id="KW-1185">Reference proteome</keyword>
<dbReference type="AlphaFoldDB" id="A0A0D2L4P1"/>
<name>A0A0D2L4P1_HYPSF</name>
<dbReference type="OrthoDB" id="429813at2759"/>
<proteinExistence type="predicted"/>
<reference evidence="2" key="1">
    <citation type="submission" date="2014-04" db="EMBL/GenBank/DDBJ databases">
        <title>Evolutionary Origins and Diversification of the Mycorrhizal Mutualists.</title>
        <authorList>
            <consortium name="DOE Joint Genome Institute"/>
            <consortium name="Mycorrhizal Genomics Consortium"/>
            <person name="Kohler A."/>
            <person name="Kuo A."/>
            <person name="Nagy L.G."/>
            <person name="Floudas D."/>
            <person name="Copeland A."/>
            <person name="Barry K.W."/>
            <person name="Cichocki N."/>
            <person name="Veneault-Fourrey C."/>
            <person name="LaButti K."/>
            <person name="Lindquist E.A."/>
            <person name="Lipzen A."/>
            <person name="Lundell T."/>
            <person name="Morin E."/>
            <person name="Murat C."/>
            <person name="Riley R."/>
            <person name="Ohm R."/>
            <person name="Sun H."/>
            <person name="Tunlid A."/>
            <person name="Henrissat B."/>
            <person name="Grigoriev I.V."/>
            <person name="Hibbett D.S."/>
            <person name="Martin F."/>
        </authorList>
    </citation>
    <scope>NUCLEOTIDE SEQUENCE [LARGE SCALE GENOMIC DNA]</scope>
    <source>
        <strain evidence="2">FD-334 SS-4</strain>
    </source>
</reference>
<evidence type="ECO:0000313" key="2">
    <source>
        <dbReference type="Proteomes" id="UP000054270"/>
    </source>
</evidence>
<evidence type="ECO:0008006" key="3">
    <source>
        <dbReference type="Google" id="ProtNLM"/>
    </source>
</evidence>
<dbReference type="EMBL" id="KN817555">
    <property type="protein sequence ID" value="KJA21797.1"/>
    <property type="molecule type" value="Genomic_DNA"/>
</dbReference>
<gene>
    <name evidence="1" type="ORF">HYPSUDRAFT_41656</name>
</gene>
<dbReference type="InterPro" id="IPR042099">
    <property type="entry name" value="ANL_N_sf"/>
</dbReference>